<dbReference type="InterPro" id="IPR013783">
    <property type="entry name" value="Ig-like_fold"/>
</dbReference>
<evidence type="ECO:0000313" key="4">
    <source>
        <dbReference type="Proteomes" id="UP000838412"/>
    </source>
</evidence>
<reference evidence="3" key="1">
    <citation type="submission" date="2022-01" db="EMBL/GenBank/DDBJ databases">
        <authorList>
            <person name="Braso-Vives M."/>
        </authorList>
    </citation>
    <scope>NUCLEOTIDE SEQUENCE</scope>
</reference>
<evidence type="ECO:0000256" key="2">
    <source>
        <dbReference type="SAM" id="SignalP"/>
    </source>
</evidence>
<accession>A0A8K0A500</accession>
<organism evidence="3 4">
    <name type="scientific">Branchiostoma lanceolatum</name>
    <name type="common">Common lancelet</name>
    <name type="synonym">Amphioxus lanceolatum</name>
    <dbReference type="NCBI Taxonomy" id="7740"/>
    <lineage>
        <taxon>Eukaryota</taxon>
        <taxon>Metazoa</taxon>
        <taxon>Chordata</taxon>
        <taxon>Cephalochordata</taxon>
        <taxon>Leptocardii</taxon>
        <taxon>Amphioxiformes</taxon>
        <taxon>Branchiostomatidae</taxon>
        <taxon>Branchiostoma</taxon>
    </lineage>
</organism>
<dbReference type="Proteomes" id="UP000838412">
    <property type="component" value="Chromosome 7"/>
</dbReference>
<protein>
    <submittedName>
        <fullName evidence="3">Hypp4048 protein</fullName>
    </submittedName>
</protein>
<dbReference type="AlphaFoldDB" id="A0A8K0A500"/>
<sequence>MSLVMYTFLFVSVIFIAGSLRKVSAVQYTVTPSNQTVSLQDDVTLDCCLLGMGGHTFVWQAFYDRVPSELIFERGPNNASSVETPSKFSVRCNSGLADSLCCNLTIHEVMAEDLGQPITCYGYRFDPSEPGQERSPSVYLTNGVETPRPGLSAKMIGLVVAAAVCVVVIAGVAVYKMRKGCSAPDVCICTTQYITSTNRSYCSRWMIMTQKKTCCN</sequence>
<feature type="signal peptide" evidence="2">
    <location>
        <begin position="1"/>
        <end position="25"/>
    </location>
</feature>
<proteinExistence type="predicted"/>
<dbReference type="OrthoDB" id="10022026at2759"/>
<dbReference type="Gene3D" id="2.60.40.10">
    <property type="entry name" value="Immunoglobulins"/>
    <property type="match status" value="1"/>
</dbReference>
<keyword evidence="1" id="KW-0812">Transmembrane</keyword>
<keyword evidence="4" id="KW-1185">Reference proteome</keyword>
<dbReference type="SUPFAM" id="SSF48726">
    <property type="entry name" value="Immunoglobulin"/>
    <property type="match status" value="1"/>
</dbReference>
<evidence type="ECO:0000256" key="1">
    <source>
        <dbReference type="SAM" id="Phobius"/>
    </source>
</evidence>
<keyword evidence="1" id="KW-0472">Membrane</keyword>
<gene>
    <name evidence="3" type="primary">Hypp4048</name>
    <name evidence="3" type="ORF">BLAG_LOCUS21733</name>
</gene>
<dbReference type="EMBL" id="OV696692">
    <property type="protein sequence ID" value="CAH1268959.1"/>
    <property type="molecule type" value="Genomic_DNA"/>
</dbReference>
<name>A0A8K0A500_BRALA</name>
<keyword evidence="2" id="KW-0732">Signal</keyword>
<evidence type="ECO:0000313" key="3">
    <source>
        <dbReference type="EMBL" id="CAH1268959.1"/>
    </source>
</evidence>
<feature type="transmembrane region" description="Helical" evidence="1">
    <location>
        <begin position="155"/>
        <end position="175"/>
    </location>
</feature>
<keyword evidence="1" id="KW-1133">Transmembrane helix</keyword>
<feature type="chain" id="PRO_5035446437" evidence="2">
    <location>
        <begin position="26"/>
        <end position="216"/>
    </location>
</feature>
<dbReference type="InterPro" id="IPR036179">
    <property type="entry name" value="Ig-like_dom_sf"/>
</dbReference>